<proteinExistence type="predicted"/>
<organism evidence="2 4">
    <name type="scientific">Clavelina lepadiformis</name>
    <name type="common">Light-bulb sea squirt</name>
    <name type="synonym">Ascidia lepadiformis</name>
    <dbReference type="NCBI Taxonomy" id="159417"/>
    <lineage>
        <taxon>Eukaryota</taxon>
        <taxon>Metazoa</taxon>
        <taxon>Chordata</taxon>
        <taxon>Tunicata</taxon>
        <taxon>Ascidiacea</taxon>
        <taxon>Aplousobranchia</taxon>
        <taxon>Clavelinidae</taxon>
        <taxon>Clavelina</taxon>
    </lineage>
</organism>
<dbReference type="InterPro" id="IPR036116">
    <property type="entry name" value="FN3_sf"/>
</dbReference>
<gene>
    <name evidence="2" type="ORF">CVLEPA_LOCUS11811</name>
    <name evidence="3" type="ORF">CVLEPA_LOCUS11814</name>
</gene>
<dbReference type="Proteomes" id="UP001642483">
    <property type="component" value="Unassembled WGS sequence"/>
</dbReference>
<name>A0ABP0FSF3_CLALP</name>
<dbReference type="EMBL" id="CAWYQH010000079">
    <property type="protein sequence ID" value="CAK8681594.1"/>
    <property type="molecule type" value="Genomic_DNA"/>
</dbReference>
<feature type="domain" description="Fibronectin type-III" evidence="1">
    <location>
        <begin position="7"/>
        <end position="97"/>
    </location>
</feature>
<dbReference type="EMBL" id="CAWYQH010000079">
    <property type="protein sequence ID" value="CAK8681591.1"/>
    <property type="molecule type" value="Genomic_DNA"/>
</dbReference>
<evidence type="ECO:0000259" key="1">
    <source>
        <dbReference type="Pfam" id="PF00041"/>
    </source>
</evidence>
<evidence type="ECO:0000313" key="2">
    <source>
        <dbReference type="EMBL" id="CAK8681591.1"/>
    </source>
</evidence>
<evidence type="ECO:0000313" key="4">
    <source>
        <dbReference type="Proteomes" id="UP001642483"/>
    </source>
</evidence>
<sequence>MALPPNVTSLEVSRASNTSLHVVVTLEKDTVDYYVINVYRAEDNRTEDDVIRSERIPFNGSEASASFSSLTPGERYAVVAFTMIDDVTGEPSEIINVVGWLQI</sequence>
<accession>A0ABP0FSF3</accession>
<dbReference type="InterPro" id="IPR013783">
    <property type="entry name" value="Ig-like_fold"/>
</dbReference>
<dbReference type="Gene3D" id="2.60.40.10">
    <property type="entry name" value="Immunoglobulins"/>
    <property type="match status" value="1"/>
</dbReference>
<dbReference type="InterPro" id="IPR003961">
    <property type="entry name" value="FN3_dom"/>
</dbReference>
<protein>
    <recommendedName>
        <fullName evidence="1">Fibronectin type-III domain-containing protein</fullName>
    </recommendedName>
</protein>
<dbReference type="Pfam" id="PF00041">
    <property type="entry name" value="fn3"/>
    <property type="match status" value="1"/>
</dbReference>
<keyword evidence="4" id="KW-1185">Reference proteome</keyword>
<evidence type="ECO:0000313" key="3">
    <source>
        <dbReference type="EMBL" id="CAK8681594.1"/>
    </source>
</evidence>
<dbReference type="SUPFAM" id="SSF49265">
    <property type="entry name" value="Fibronectin type III"/>
    <property type="match status" value="1"/>
</dbReference>
<comment type="caution">
    <text evidence="2">The sequence shown here is derived from an EMBL/GenBank/DDBJ whole genome shotgun (WGS) entry which is preliminary data.</text>
</comment>
<reference evidence="2 4" key="1">
    <citation type="submission" date="2024-02" db="EMBL/GenBank/DDBJ databases">
        <authorList>
            <person name="Daric V."/>
            <person name="Darras S."/>
        </authorList>
    </citation>
    <scope>NUCLEOTIDE SEQUENCE [LARGE SCALE GENOMIC DNA]</scope>
</reference>